<evidence type="ECO:0000313" key="2">
    <source>
        <dbReference type="Proteomes" id="UP000228751"/>
    </source>
</evidence>
<accession>A0A2G4REQ3</accession>
<dbReference type="Proteomes" id="UP000228751">
    <property type="component" value="Unassembled WGS sequence"/>
</dbReference>
<reference evidence="1 2" key="1">
    <citation type="submission" date="2017-10" db="EMBL/GenBank/DDBJ databases">
        <title>Genomic analysis of the genus Acetobacter.</title>
        <authorList>
            <person name="Kim K.H."/>
            <person name="Chun B.H."/>
            <person name="Son A.R."/>
            <person name="Jeon C.O."/>
        </authorList>
    </citation>
    <scope>NUCLEOTIDE SEQUENCE [LARGE SCALE GENOMIC DNA]</scope>
    <source>
        <strain evidence="1 2">LHT 2458</strain>
    </source>
</reference>
<dbReference type="EMBL" id="PEBQ01000036">
    <property type="protein sequence ID" value="PHY95053.1"/>
    <property type="molecule type" value="Genomic_DNA"/>
</dbReference>
<keyword evidence="2" id="KW-1185">Reference proteome</keyword>
<dbReference type="AlphaFoldDB" id="A0A2G4REQ3"/>
<organism evidence="1 2">
    <name type="scientific">Acetobacter pomorum</name>
    <dbReference type="NCBI Taxonomy" id="65959"/>
    <lineage>
        <taxon>Bacteria</taxon>
        <taxon>Pseudomonadati</taxon>
        <taxon>Pseudomonadota</taxon>
        <taxon>Alphaproteobacteria</taxon>
        <taxon>Acetobacterales</taxon>
        <taxon>Acetobacteraceae</taxon>
        <taxon>Acetobacter</taxon>
    </lineage>
</organism>
<name>A0A2G4REQ3_9PROT</name>
<evidence type="ECO:0000313" key="1">
    <source>
        <dbReference type="EMBL" id="PHY95053.1"/>
    </source>
</evidence>
<proteinExistence type="predicted"/>
<gene>
    <name evidence="1" type="ORF">CSR02_02995</name>
</gene>
<sequence>MFYLDASYYIHVSSLAQVLYRNTHNGFFVSRAIQKKPDTTNILDASVGFWHKSTIIGIHVSSAIRTMRAALFLFSLKS</sequence>
<protein>
    <submittedName>
        <fullName evidence="1">Uncharacterized protein</fullName>
    </submittedName>
</protein>
<comment type="caution">
    <text evidence="1">The sequence shown here is derived from an EMBL/GenBank/DDBJ whole genome shotgun (WGS) entry which is preliminary data.</text>
</comment>